<name>A0A034WST1_BACDO</name>
<dbReference type="PRINTS" id="PR02029">
    <property type="entry name" value="ACTREGSIRT1"/>
</dbReference>
<dbReference type="KEGG" id="bdr:105221791"/>
<evidence type="ECO:0000313" key="2">
    <source>
        <dbReference type="EMBL" id="JAC57215.1"/>
    </source>
</evidence>
<dbReference type="RefSeq" id="XP_011197205.2">
    <property type="nucleotide sequence ID" value="XM_011198903.4"/>
</dbReference>
<dbReference type="EMBL" id="GAKP01001737">
    <property type="protein sequence ID" value="JAC57215.1"/>
    <property type="molecule type" value="Transcribed_RNA"/>
</dbReference>
<dbReference type="AlphaFoldDB" id="A0A034WST1"/>
<evidence type="ECO:0000256" key="1">
    <source>
        <dbReference type="SAM" id="MobiDB-lite"/>
    </source>
</evidence>
<dbReference type="InterPro" id="IPR023262">
    <property type="entry name" value="AROS"/>
</dbReference>
<feature type="region of interest" description="Disordered" evidence="1">
    <location>
        <begin position="25"/>
        <end position="51"/>
    </location>
</feature>
<reference evidence="2" key="1">
    <citation type="journal article" date="2014" name="BMC Genomics">
        <title>Characterizing the developmental transcriptome of the oriental fruit fly, Bactrocera dorsalis (Diptera: Tephritidae) through comparative genomic analysis with Drosophila melanogaster utilizing modENCODE datasets.</title>
        <authorList>
            <person name="Geib S.M."/>
            <person name="Calla B."/>
            <person name="Hall B."/>
            <person name="Hou S."/>
            <person name="Manoukis N.C."/>
        </authorList>
    </citation>
    <scope>NUCLEOTIDE SEQUENCE</scope>
    <source>
        <strain evidence="2">Punador</strain>
    </source>
</reference>
<organism evidence="2">
    <name type="scientific">Bactrocera dorsalis</name>
    <name type="common">Oriental fruit fly</name>
    <name type="synonym">Dacus dorsalis</name>
    <dbReference type="NCBI Taxonomy" id="27457"/>
    <lineage>
        <taxon>Eukaryota</taxon>
        <taxon>Metazoa</taxon>
        <taxon>Ecdysozoa</taxon>
        <taxon>Arthropoda</taxon>
        <taxon>Hexapoda</taxon>
        <taxon>Insecta</taxon>
        <taxon>Pterygota</taxon>
        <taxon>Neoptera</taxon>
        <taxon>Endopterygota</taxon>
        <taxon>Diptera</taxon>
        <taxon>Brachycera</taxon>
        <taxon>Muscomorpha</taxon>
        <taxon>Tephritoidea</taxon>
        <taxon>Tephritidae</taxon>
        <taxon>Bactrocera</taxon>
        <taxon>Bactrocera</taxon>
    </lineage>
</organism>
<protein>
    <submittedName>
        <fullName evidence="2">Uncharacterized protein</fullName>
    </submittedName>
</protein>
<dbReference type="OrthoDB" id="6493910at2759"/>
<accession>A0A034WST1</accession>
<proteinExistence type="predicted"/>
<dbReference type="Pfam" id="PF15684">
    <property type="entry name" value="AROS"/>
    <property type="match status" value="1"/>
</dbReference>
<dbReference type="GeneID" id="105221791"/>
<sequence>MSLKLLKQSLDILDETTSNIEKATQKTAKTVPRNAHLSKSKRKQANNEQHQTLMSITKEKKNIEDVRKELQPDQNKTNTNLKRLLALSQNTITPNDANKIIKRNNKGKTIKTAKKPKVLKSIFTEEDFLAFEREYFPTS</sequence>